<keyword evidence="2" id="KW-1185">Reference proteome</keyword>
<evidence type="ECO:0000313" key="2">
    <source>
        <dbReference type="Proteomes" id="UP000729357"/>
    </source>
</evidence>
<evidence type="ECO:0000313" key="1">
    <source>
        <dbReference type="EMBL" id="KAG9990447.1"/>
    </source>
</evidence>
<reference evidence="1" key="1">
    <citation type="journal article" date="2021" name="J Fungi (Basel)">
        <title>Virulence traits and population genomics of the black yeast Aureobasidium melanogenum.</title>
        <authorList>
            <person name="Cernosa A."/>
            <person name="Sun X."/>
            <person name="Gostincar C."/>
            <person name="Fang C."/>
            <person name="Gunde-Cimerman N."/>
            <person name="Song Z."/>
        </authorList>
    </citation>
    <scope>NUCLEOTIDE SEQUENCE</scope>
    <source>
        <strain evidence="1">EXF-9298</strain>
    </source>
</reference>
<comment type="caution">
    <text evidence="1">The sequence shown here is derived from an EMBL/GenBank/DDBJ whole genome shotgun (WGS) entry which is preliminary data.</text>
</comment>
<protein>
    <submittedName>
        <fullName evidence="1">Uncharacterized protein</fullName>
    </submittedName>
</protein>
<sequence>MIAQPSNLPRLPPVITEQILVDAFRSTPVDLTLLSSRKVPAWVARLDTTPLQGEFVIWLHYWRNVQLYIPGEAWYPVDPSRLMGGSTGRSYEQPWCTSMRRMLKFAKRLFCYPEHNPSDPNARPQDFPYPARLRDLHLINLTPQSIDFEVLCKFDPQFPERDIFRDMEERVNIRALLWLFKTLKCHHVQNRHRLNIVLKWKDIRCELLEDPILECRGGPENIYANKDENSKAAIPFGLGIQEKYMEVINEGLIIWTMYLLERERLVPMTKLQRKRLPAIDPTLPRTVQIGTLAARKNVQPNVVVTSLVYGICDNLRKKVYHDYHQVAYVEFWQRVTLNIAPQCIGQLENGDPKWDVSSDFEGFVKDRAHKDPAAMSDFAANMRSFVLKHKVEPEDDRYFPHSVAPLCFWDWIGIP</sequence>
<proteinExistence type="predicted"/>
<reference evidence="1" key="2">
    <citation type="submission" date="2021-08" db="EMBL/GenBank/DDBJ databases">
        <authorList>
            <person name="Gostincar C."/>
            <person name="Sun X."/>
            <person name="Song Z."/>
            <person name="Gunde-Cimerman N."/>
        </authorList>
    </citation>
    <scope>NUCLEOTIDE SEQUENCE</scope>
    <source>
        <strain evidence="1">EXF-9298</strain>
    </source>
</reference>
<dbReference type="EMBL" id="JAHFXS010000031">
    <property type="protein sequence ID" value="KAG9990447.1"/>
    <property type="molecule type" value="Genomic_DNA"/>
</dbReference>
<dbReference type="Proteomes" id="UP000729357">
    <property type="component" value="Unassembled WGS sequence"/>
</dbReference>
<gene>
    <name evidence="1" type="ORF">KCU98_g1132</name>
</gene>
<name>A0A9P8G4R1_AURME</name>
<accession>A0A9P8G4R1</accession>
<organism evidence="1 2">
    <name type="scientific">Aureobasidium melanogenum</name>
    <name type="common">Aureobasidium pullulans var. melanogenum</name>
    <dbReference type="NCBI Taxonomy" id="46634"/>
    <lineage>
        <taxon>Eukaryota</taxon>
        <taxon>Fungi</taxon>
        <taxon>Dikarya</taxon>
        <taxon>Ascomycota</taxon>
        <taxon>Pezizomycotina</taxon>
        <taxon>Dothideomycetes</taxon>
        <taxon>Dothideomycetidae</taxon>
        <taxon>Dothideales</taxon>
        <taxon>Saccotheciaceae</taxon>
        <taxon>Aureobasidium</taxon>
    </lineage>
</organism>
<feature type="non-terminal residue" evidence="1">
    <location>
        <position position="415"/>
    </location>
</feature>
<dbReference type="AlphaFoldDB" id="A0A9P8G4R1"/>